<gene>
    <name evidence="4" type="primary">rhaS</name>
    <name evidence="4" type="ORF">RWH44_05015</name>
</gene>
<dbReference type="NCBIfam" id="TIGR02637">
    <property type="entry name" value="RhaS"/>
    <property type="match status" value="1"/>
</dbReference>
<dbReference type="Gene3D" id="3.40.50.2300">
    <property type="match status" value="2"/>
</dbReference>
<dbReference type="InterPro" id="IPR050555">
    <property type="entry name" value="Bact_Solute-Bind_Prot2"/>
</dbReference>
<accession>A0ABU3SKC7</accession>
<evidence type="ECO:0000259" key="3">
    <source>
        <dbReference type="Pfam" id="PF13407"/>
    </source>
</evidence>
<feature type="signal peptide" evidence="2">
    <location>
        <begin position="1"/>
        <end position="27"/>
    </location>
</feature>
<dbReference type="InterPro" id="IPR013459">
    <property type="entry name" value="RhaS"/>
</dbReference>
<protein>
    <submittedName>
        <fullName evidence="4">Rhamnose ABC transporter substrate-binding protein</fullName>
    </submittedName>
</protein>
<dbReference type="SUPFAM" id="SSF53822">
    <property type="entry name" value="Periplasmic binding protein-like I"/>
    <property type="match status" value="1"/>
</dbReference>
<dbReference type="InterPro" id="IPR028082">
    <property type="entry name" value="Peripla_BP_I"/>
</dbReference>
<dbReference type="RefSeq" id="WP_316003710.1">
    <property type="nucleotide sequence ID" value="NZ_JAWDIT010000002.1"/>
</dbReference>
<dbReference type="Pfam" id="PF13407">
    <property type="entry name" value="Peripla_BP_4"/>
    <property type="match status" value="1"/>
</dbReference>
<evidence type="ECO:0000313" key="5">
    <source>
        <dbReference type="Proteomes" id="UP001261125"/>
    </source>
</evidence>
<comment type="caution">
    <text evidence="4">The sequence shown here is derived from an EMBL/GenBank/DDBJ whole genome shotgun (WGS) entry which is preliminary data.</text>
</comment>
<name>A0ABU3SKC7_9MICO</name>
<dbReference type="CDD" id="cd20000">
    <property type="entry name" value="PBP1_ABC_rhamnose"/>
    <property type="match status" value="1"/>
</dbReference>
<organism evidence="4 5">
    <name type="scientific">Microbacterium phycohabitans</name>
    <dbReference type="NCBI Taxonomy" id="3075993"/>
    <lineage>
        <taxon>Bacteria</taxon>
        <taxon>Bacillati</taxon>
        <taxon>Actinomycetota</taxon>
        <taxon>Actinomycetes</taxon>
        <taxon>Micrococcales</taxon>
        <taxon>Microbacteriaceae</taxon>
        <taxon>Microbacterium</taxon>
    </lineage>
</organism>
<reference evidence="4 5" key="1">
    <citation type="submission" date="2023-09" db="EMBL/GenBank/DDBJ databases">
        <title>Microbacterium fusihabitans sp. nov., Microbacterium phycihabitans sp. nov., and Microbacterium cervinum sp. nov., isolated from dried seaweeds of beach.</title>
        <authorList>
            <person name="Lee S.D."/>
        </authorList>
    </citation>
    <scope>NUCLEOTIDE SEQUENCE [LARGE SCALE GENOMIC DNA]</scope>
    <source>
        <strain evidence="4 5">KSW2-29</strain>
    </source>
</reference>
<dbReference type="PANTHER" id="PTHR30036:SF8">
    <property type="entry name" value="ABC-TYPE SUGAR TRANSPORT SYSTEM PERIPLASMIC COMPONENT-LIKE PROTEIN"/>
    <property type="match status" value="1"/>
</dbReference>
<dbReference type="PANTHER" id="PTHR30036">
    <property type="entry name" value="D-XYLOSE-BINDING PERIPLASMIC PROTEIN"/>
    <property type="match status" value="1"/>
</dbReference>
<evidence type="ECO:0000256" key="1">
    <source>
        <dbReference type="ARBA" id="ARBA00004196"/>
    </source>
</evidence>
<dbReference type="EMBL" id="JAWDIT010000002">
    <property type="protein sequence ID" value="MDU0345056.1"/>
    <property type="molecule type" value="Genomic_DNA"/>
</dbReference>
<dbReference type="PROSITE" id="PS51257">
    <property type="entry name" value="PROKAR_LIPOPROTEIN"/>
    <property type="match status" value="1"/>
</dbReference>
<feature type="chain" id="PRO_5046983528" evidence="2">
    <location>
        <begin position="28"/>
        <end position="346"/>
    </location>
</feature>
<evidence type="ECO:0000256" key="2">
    <source>
        <dbReference type="SAM" id="SignalP"/>
    </source>
</evidence>
<sequence>MFAFTRKTRVGTAAAALALAVTLVATGCSGGSGGGTGSGGGGGDLSITFLPKNLGNPYFETSNKGGEEAIGEFGGTFEQVGPSEATPTSQVQYIQTAAQQGVGGLVISANDPSAICDALDEARSAGVKVVTFDSDTDAKCRDLFINQATAEGIAKVQVDLVSEQIGDAGQVAILSAAANATNQNAWIELMKKDFAANHPNIELVDVVYGDDDDQTSFDRTAALLQTYPNLKGIVSPTTVGIAAAGRYLSTSEYKGKVALTGLGTPNQLREYVQDGTITSFALWNPADLGYLSAYATKALIDGTITGKEGDTFEAGKLGSFTVGADATVLLGDPYVFDSSNIADFDF</sequence>
<proteinExistence type="predicted"/>
<dbReference type="Proteomes" id="UP001261125">
    <property type="component" value="Unassembled WGS sequence"/>
</dbReference>
<dbReference type="InterPro" id="IPR025997">
    <property type="entry name" value="SBP_2_dom"/>
</dbReference>
<evidence type="ECO:0000313" key="4">
    <source>
        <dbReference type="EMBL" id="MDU0345056.1"/>
    </source>
</evidence>
<keyword evidence="2" id="KW-0732">Signal</keyword>
<comment type="subcellular location">
    <subcellularLocation>
        <location evidence="1">Cell envelope</location>
    </subcellularLocation>
</comment>
<keyword evidence="5" id="KW-1185">Reference proteome</keyword>
<feature type="domain" description="Periplasmic binding protein" evidence="3">
    <location>
        <begin position="47"/>
        <end position="302"/>
    </location>
</feature>